<feature type="region of interest" description="Disordered" evidence="1">
    <location>
        <begin position="202"/>
        <end position="221"/>
    </location>
</feature>
<protein>
    <recommendedName>
        <fullName evidence="5">Transmembrane protein</fullName>
    </recommendedName>
</protein>
<keyword evidence="2" id="KW-1133">Transmembrane helix</keyword>
<accession>A0A2G9GDP2</accession>
<reference evidence="4" key="1">
    <citation type="journal article" date="2018" name="Gigascience">
        <title>Genome assembly of the Pink Ipe (Handroanthus impetiginosus, Bignoniaceae), a highly valued, ecologically keystone Neotropical timber forest tree.</title>
        <authorList>
            <person name="Silva-Junior O.B."/>
            <person name="Grattapaglia D."/>
            <person name="Novaes E."/>
            <person name="Collevatti R.G."/>
        </authorList>
    </citation>
    <scope>NUCLEOTIDE SEQUENCE [LARGE SCALE GENOMIC DNA]</scope>
    <source>
        <strain evidence="4">cv. UFG-1</strain>
    </source>
</reference>
<gene>
    <name evidence="3" type="ORF">CDL12_24074</name>
</gene>
<dbReference type="Proteomes" id="UP000231279">
    <property type="component" value="Unassembled WGS sequence"/>
</dbReference>
<keyword evidence="4" id="KW-1185">Reference proteome</keyword>
<name>A0A2G9GDP2_9LAMI</name>
<feature type="compositionally biased region" description="Basic and acidic residues" evidence="1">
    <location>
        <begin position="266"/>
        <end position="302"/>
    </location>
</feature>
<feature type="region of interest" description="Disordered" evidence="1">
    <location>
        <begin position="226"/>
        <end position="369"/>
    </location>
</feature>
<dbReference type="PANTHER" id="PTHR37198:SF1">
    <property type="entry name" value="NUCLEOLIN"/>
    <property type="match status" value="1"/>
</dbReference>
<comment type="caution">
    <text evidence="3">The sequence shown here is derived from an EMBL/GenBank/DDBJ whole genome shotgun (WGS) entry which is preliminary data.</text>
</comment>
<organism evidence="3 4">
    <name type="scientific">Handroanthus impetiginosus</name>
    <dbReference type="NCBI Taxonomy" id="429701"/>
    <lineage>
        <taxon>Eukaryota</taxon>
        <taxon>Viridiplantae</taxon>
        <taxon>Streptophyta</taxon>
        <taxon>Embryophyta</taxon>
        <taxon>Tracheophyta</taxon>
        <taxon>Spermatophyta</taxon>
        <taxon>Magnoliopsida</taxon>
        <taxon>eudicotyledons</taxon>
        <taxon>Gunneridae</taxon>
        <taxon>Pentapetalae</taxon>
        <taxon>asterids</taxon>
        <taxon>lamiids</taxon>
        <taxon>Lamiales</taxon>
        <taxon>Bignoniaceae</taxon>
        <taxon>Crescentiina</taxon>
        <taxon>Tabebuia alliance</taxon>
        <taxon>Handroanthus</taxon>
    </lineage>
</organism>
<feature type="compositionally biased region" description="Basic and acidic residues" evidence="1">
    <location>
        <begin position="227"/>
        <end position="238"/>
    </location>
</feature>
<evidence type="ECO:0000313" key="4">
    <source>
        <dbReference type="Proteomes" id="UP000231279"/>
    </source>
</evidence>
<sequence>MEDQSLEGEMMNYSPPLEDGEAEKSNLGMLLNTGLRLGKNLVITGVVISSVPLVLPPLAVISALGLAFSVSFGVVFASYACTQKLMSKLLPSPAPPSMSVSPYGDEEQVVANAVEKEEQEQREATKYGIEMRIEMVDNDDVNLKQSLPSTDERGYSDVGECSKDKDDELFVNNVKVDRLNEEARKQRSLEPTKDIEKPCLSAVGADRGTGGNASATEDHAVVLPELKNAEDRKSEGHGDTSSSVEDVKLTVPILQVQSDNLETEEREQNVTNKHEMENFSEEDKNKELEKTFNRIEGTEMDKKHKTLSKGMNSSKEIEGLGENRTSTAQRFRDKRKEPAGEKRSERLLGKETDLPEETKSSSDSNLNLCPDVESKFGSGEELRAEVVVQETSADQLDNSVSGEKGQAGELECTTLRSEYLDNKEILGESNHNVSLNDDVGNMDRSLQKEHKPVALEELQTGQSETAGGIDIPIEECPMMVYSEPGENDNESRMIADDGEYSFEAGVLEDMPESKLDEEIPELKDADNACKAFNEHSDEGVFCDEKIWEKMDAVRVIVGFKAPRHSSYFEELKALYLFTGIEPPSSFMDPSDLGEFYNKLHFLMSVIGLK</sequence>
<evidence type="ECO:0000313" key="3">
    <source>
        <dbReference type="EMBL" id="PIN03399.1"/>
    </source>
</evidence>
<dbReference type="AlphaFoldDB" id="A0A2G9GDP2"/>
<proteinExistence type="predicted"/>
<dbReference type="OrthoDB" id="1933309at2759"/>
<keyword evidence="2" id="KW-0472">Membrane</keyword>
<dbReference type="PANTHER" id="PTHR37198">
    <property type="entry name" value="NUCLEOLIN"/>
    <property type="match status" value="1"/>
</dbReference>
<dbReference type="EMBL" id="NKXS01005531">
    <property type="protein sequence ID" value="PIN03399.1"/>
    <property type="molecule type" value="Genomic_DNA"/>
</dbReference>
<evidence type="ECO:0000256" key="1">
    <source>
        <dbReference type="SAM" id="MobiDB-lite"/>
    </source>
</evidence>
<feature type="transmembrane region" description="Helical" evidence="2">
    <location>
        <begin position="61"/>
        <end position="81"/>
    </location>
</feature>
<evidence type="ECO:0008006" key="5">
    <source>
        <dbReference type="Google" id="ProtNLM"/>
    </source>
</evidence>
<keyword evidence="2" id="KW-0812">Transmembrane</keyword>
<evidence type="ECO:0000256" key="2">
    <source>
        <dbReference type="SAM" id="Phobius"/>
    </source>
</evidence>
<feature type="compositionally biased region" description="Basic and acidic residues" evidence="1">
    <location>
        <begin position="330"/>
        <end position="360"/>
    </location>
</feature>